<dbReference type="InterPro" id="IPR003476">
    <property type="entry name" value="Glyco_hydro_42"/>
</dbReference>
<organism evidence="3 4">
    <name type="scientific">Paenibacillus brasilensis</name>
    <dbReference type="NCBI Taxonomy" id="128574"/>
    <lineage>
        <taxon>Bacteria</taxon>
        <taxon>Bacillati</taxon>
        <taxon>Bacillota</taxon>
        <taxon>Bacilli</taxon>
        <taxon>Bacillales</taxon>
        <taxon>Paenibacillaceae</taxon>
        <taxon>Paenibacillus</taxon>
    </lineage>
</organism>
<dbReference type="InterPro" id="IPR029062">
    <property type="entry name" value="Class_I_gatase-like"/>
</dbReference>
<dbReference type="CDD" id="cd03143">
    <property type="entry name" value="A4_beta-galactosidase_middle_domain"/>
    <property type="match status" value="1"/>
</dbReference>
<dbReference type="SUPFAM" id="SSF52317">
    <property type="entry name" value="Class I glutamine amidotransferase-like"/>
    <property type="match status" value="1"/>
</dbReference>
<protein>
    <submittedName>
        <fullName evidence="3">Beta-galactosidase GanA</fullName>
    </submittedName>
</protein>
<feature type="domain" description="Beta-galactosidase trimerisation" evidence="1">
    <location>
        <begin position="21"/>
        <end position="231"/>
    </location>
</feature>
<evidence type="ECO:0000259" key="2">
    <source>
        <dbReference type="Pfam" id="PF08533"/>
    </source>
</evidence>
<evidence type="ECO:0000313" key="4">
    <source>
        <dbReference type="Proteomes" id="UP001242811"/>
    </source>
</evidence>
<gene>
    <name evidence="3" type="ORF">QOZ95_003709</name>
</gene>
<comment type="caution">
    <text evidence="3">The sequence shown here is derived from an EMBL/GenBank/DDBJ whole genome shotgun (WGS) entry which is preliminary data.</text>
</comment>
<feature type="domain" description="Beta-galactosidase C-terminal" evidence="2">
    <location>
        <begin position="244"/>
        <end position="302"/>
    </location>
</feature>
<dbReference type="Pfam" id="PF08532">
    <property type="entry name" value="Glyco_hydro_42M"/>
    <property type="match status" value="1"/>
</dbReference>
<sequence>MTEVGSALEKLEEVIGTSVPAEAAVIFDWENRWAVNDSQGPRNKGVKYEETAEAHYLALWEQGVPVDVIHMDADFSKYKLVVAPMLYMVRSGVGERIQKFVENGGIFVATYWSGIVDEHDLCFLGGFPGPLRKTLGIWSEEIDGLHDHDRNRILPVEGNELDLREEYEAVELCDLIHTEGAEVLAVYGSDFYAGRPALTVNRLGQGKAYYIASRNTGSFNSHFYRSLIGGERISKALNVKLPHGVNTSIRTDGVHDYIFVLNFTHESQEITLDGRIYVDMLEDRVIEDGKLRLNDYAVKVLKTDQKQSGVV</sequence>
<dbReference type="InterPro" id="IPR013738">
    <property type="entry name" value="Beta_galactosidase_Trimer"/>
</dbReference>
<dbReference type="EMBL" id="JAUSWA010000023">
    <property type="protein sequence ID" value="MDQ0495529.1"/>
    <property type="molecule type" value="Genomic_DNA"/>
</dbReference>
<dbReference type="Gene3D" id="2.60.40.1180">
    <property type="entry name" value="Golgi alpha-mannosidase II"/>
    <property type="match status" value="1"/>
</dbReference>
<dbReference type="Proteomes" id="UP001242811">
    <property type="component" value="Unassembled WGS sequence"/>
</dbReference>
<proteinExistence type="predicted"/>
<name>A0ABU0L1G6_9BACL</name>
<dbReference type="Gene3D" id="3.40.50.880">
    <property type="match status" value="1"/>
</dbReference>
<keyword evidence="4" id="KW-1185">Reference proteome</keyword>
<accession>A0ABU0L1G6</accession>
<dbReference type="PANTHER" id="PTHR36447:SF1">
    <property type="entry name" value="BETA-GALACTOSIDASE GANA"/>
    <property type="match status" value="1"/>
</dbReference>
<reference evidence="3 4" key="1">
    <citation type="submission" date="2023-07" db="EMBL/GenBank/DDBJ databases">
        <title>Genomic Encyclopedia of Type Strains, Phase IV (KMG-IV): sequencing the most valuable type-strain genomes for metagenomic binning, comparative biology and taxonomic classification.</title>
        <authorList>
            <person name="Goeker M."/>
        </authorList>
    </citation>
    <scope>NUCLEOTIDE SEQUENCE [LARGE SCALE GENOMIC DNA]</scope>
    <source>
        <strain evidence="3 4">DSM 14914</strain>
    </source>
</reference>
<dbReference type="InterPro" id="IPR013739">
    <property type="entry name" value="Beta_galactosidase_C"/>
</dbReference>
<evidence type="ECO:0000259" key="1">
    <source>
        <dbReference type="Pfam" id="PF08532"/>
    </source>
</evidence>
<evidence type="ECO:0000313" key="3">
    <source>
        <dbReference type="EMBL" id="MDQ0495529.1"/>
    </source>
</evidence>
<dbReference type="PANTHER" id="PTHR36447">
    <property type="entry name" value="BETA-GALACTOSIDASE GANA"/>
    <property type="match status" value="1"/>
</dbReference>
<dbReference type="Pfam" id="PF08533">
    <property type="entry name" value="Glyco_hydro_42C"/>
    <property type="match status" value="1"/>
</dbReference>
<dbReference type="InterPro" id="IPR013780">
    <property type="entry name" value="Glyco_hydro_b"/>
</dbReference>